<organism evidence="2 3">
    <name type="scientific">Willisornis vidua</name>
    <name type="common">Xingu scale-backed antbird</name>
    <dbReference type="NCBI Taxonomy" id="1566151"/>
    <lineage>
        <taxon>Eukaryota</taxon>
        <taxon>Metazoa</taxon>
        <taxon>Chordata</taxon>
        <taxon>Craniata</taxon>
        <taxon>Vertebrata</taxon>
        <taxon>Euteleostomi</taxon>
        <taxon>Archelosauria</taxon>
        <taxon>Archosauria</taxon>
        <taxon>Dinosauria</taxon>
        <taxon>Saurischia</taxon>
        <taxon>Theropoda</taxon>
        <taxon>Coelurosauria</taxon>
        <taxon>Aves</taxon>
        <taxon>Neognathae</taxon>
        <taxon>Neoaves</taxon>
        <taxon>Telluraves</taxon>
        <taxon>Australaves</taxon>
        <taxon>Passeriformes</taxon>
        <taxon>Thamnophilidae</taxon>
        <taxon>Willisornis</taxon>
    </lineage>
</organism>
<sequence>MILPHYSILVGPHLEYCIQFWGLNMRRTLTYQSESRGDHKDDQRSEVPPLQTQSESVGVIQPGEENVLRQH</sequence>
<protein>
    <submittedName>
        <fullName evidence="2">Uncharacterized protein</fullName>
    </submittedName>
</protein>
<evidence type="ECO:0000313" key="2">
    <source>
        <dbReference type="EMBL" id="KAJ7407150.1"/>
    </source>
</evidence>
<keyword evidence="3" id="KW-1185">Reference proteome</keyword>
<accession>A0ABQ9CTB3</accession>
<feature type="region of interest" description="Disordered" evidence="1">
    <location>
        <begin position="33"/>
        <end position="71"/>
    </location>
</feature>
<reference evidence="2" key="1">
    <citation type="submission" date="2019-10" db="EMBL/GenBank/DDBJ databases">
        <authorList>
            <person name="Soares A.E.R."/>
            <person name="Aleixo A."/>
            <person name="Schneider P."/>
            <person name="Miyaki C.Y."/>
            <person name="Schneider M.P."/>
            <person name="Mello C."/>
            <person name="Vasconcelos A.T.R."/>
        </authorList>
    </citation>
    <scope>NUCLEOTIDE SEQUENCE</scope>
    <source>
        <tissue evidence="2">Muscle</tissue>
    </source>
</reference>
<dbReference type="EMBL" id="WHWB01034618">
    <property type="protein sequence ID" value="KAJ7407150.1"/>
    <property type="molecule type" value="Genomic_DNA"/>
</dbReference>
<feature type="compositionally biased region" description="Basic and acidic residues" evidence="1">
    <location>
        <begin position="35"/>
        <end position="45"/>
    </location>
</feature>
<name>A0ABQ9CTB3_9PASS</name>
<evidence type="ECO:0000256" key="1">
    <source>
        <dbReference type="SAM" id="MobiDB-lite"/>
    </source>
</evidence>
<comment type="caution">
    <text evidence="2">The sequence shown here is derived from an EMBL/GenBank/DDBJ whole genome shotgun (WGS) entry which is preliminary data.</text>
</comment>
<dbReference type="Proteomes" id="UP001145742">
    <property type="component" value="Unassembled WGS sequence"/>
</dbReference>
<evidence type="ECO:0000313" key="3">
    <source>
        <dbReference type="Proteomes" id="UP001145742"/>
    </source>
</evidence>
<gene>
    <name evidence="2" type="ORF">WISP_128681</name>
</gene>
<proteinExistence type="predicted"/>